<dbReference type="RefSeq" id="WP_007417336.1">
    <property type="nucleotide sequence ID" value="NZ_ABOX02000040.1"/>
</dbReference>
<comment type="caution">
    <text evidence="1">The sequence shown here is derived from an EMBL/GenBank/DDBJ whole genome shotgun (WGS) entry which is preliminary data.</text>
</comment>
<dbReference type="AlphaFoldDB" id="B9XNE9"/>
<dbReference type="Proteomes" id="UP000003688">
    <property type="component" value="Unassembled WGS sequence"/>
</dbReference>
<keyword evidence="2" id="KW-1185">Reference proteome</keyword>
<dbReference type="OrthoDB" id="1144128at2"/>
<sequence length="74" mass="8477">MGIGYQDFFPEVVNSGFFTKEFEELTATVTLANQWISSSGVRVINVETIVLPNTQNVKWYQVVRIWHEVPDVNS</sequence>
<proteinExistence type="predicted"/>
<protein>
    <submittedName>
        <fullName evidence="1">Uncharacterized protein</fullName>
    </submittedName>
</protein>
<name>B9XNE9_PEDPL</name>
<gene>
    <name evidence="1" type="ORF">Cflav_PD1509</name>
</gene>
<dbReference type="STRING" id="320771.Cflav_PD1509"/>
<evidence type="ECO:0000313" key="2">
    <source>
        <dbReference type="Proteomes" id="UP000003688"/>
    </source>
</evidence>
<reference evidence="1 2" key="1">
    <citation type="journal article" date="2011" name="J. Bacteriol.">
        <title>Genome sequence of 'Pedosphaera parvula' Ellin514, an aerobic Verrucomicrobial isolate from pasture soil.</title>
        <authorList>
            <person name="Kant R."/>
            <person name="van Passel M.W."/>
            <person name="Sangwan P."/>
            <person name="Palva A."/>
            <person name="Lucas S."/>
            <person name="Copeland A."/>
            <person name="Lapidus A."/>
            <person name="Glavina Del Rio T."/>
            <person name="Dalin E."/>
            <person name="Tice H."/>
            <person name="Bruce D."/>
            <person name="Goodwin L."/>
            <person name="Pitluck S."/>
            <person name="Chertkov O."/>
            <person name="Larimer F.W."/>
            <person name="Land M.L."/>
            <person name="Hauser L."/>
            <person name="Brettin T.S."/>
            <person name="Detter J.C."/>
            <person name="Han S."/>
            <person name="de Vos W.M."/>
            <person name="Janssen P.H."/>
            <person name="Smidt H."/>
        </authorList>
    </citation>
    <scope>NUCLEOTIDE SEQUENCE [LARGE SCALE GENOMIC DNA]</scope>
    <source>
        <strain evidence="1 2">Ellin514</strain>
    </source>
</reference>
<dbReference type="EMBL" id="ABOX02000040">
    <property type="protein sequence ID" value="EEF58608.1"/>
    <property type="molecule type" value="Genomic_DNA"/>
</dbReference>
<evidence type="ECO:0000313" key="1">
    <source>
        <dbReference type="EMBL" id="EEF58608.1"/>
    </source>
</evidence>
<organism evidence="1 2">
    <name type="scientific">Pedosphaera parvula (strain Ellin514)</name>
    <dbReference type="NCBI Taxonomy" id="320771"/>
    <lineage>
        <taxon>Bacteria</taxon>
        <taxon>Pseudomonadati</taxon>
        <taxon>Verrucomicrobiota</taxon>
        <taxon>Pedosphaerae</taxon>
        <taxon>Pedosphaerales</taxon>
        <taxon>Pedosphaeraceae</taxon>
        <taxon>Pedosphaera</taxon>
    </lineage>
</organism>
<accession>B9XNE9</accession>